<name>A0A645DDV5_9ZZZZ</name>
<dbReference type="EMBL" id="VSSQ01035212">
    <property type="protein sequence ID" value="MPM87385.1"/>
    <property type="molecule type" value="Genomic_DNA"/>
</dbReference>
<dbReference type="PROSITE" id="PS51704">
    <property type="entry name" value="GP_PDE"/>
    <property type="match status" value="1"/>
</dbReference>
<sequence length="284" mass="32348">MEEKRKINWRMLFLIIAMVFMLIDAIILGVFKKQETDISLNAASSSSVISEDCMLIADGGYKDTIPSNTLLAIDYASAKHFSYMKFDARLSRDNQWVCSKSDDLAETTKAEGSVKDYTYYELLKFDIAIDNENVSVKKTVIASLDQVLSHCHDLGITPIIEVYDYNDSAAKELLQMLAKYEFNYTGIIISKNHDYLTKLNAALGTLKYWYKVDELTDDAITLARSTPGFTVCFNAENKKNTTEKINLLEQYELTYTCYNVNNLDKLETLYKDNVKGFMTTEIAQ</sequence>
<feature type="domain" description="GP-PDE" evidence="2">
    <location>
        <begin position="53"/>
        <end position="284"/>
    </location>
</feature>
<dbReference type="InterPro" id="IPR017946">
    <property type="entry name" value="PLC-like_Pdiesterase_TIM-brl"/>
</dbReference>
<dbReference type="GO" id="GO:0008081">
    <property type="term" value="F:phosphoric diester hydrolase activity"/>
    <property type="evidence" value="ECO:0007669"/>
    <property type="project" value="InterPro"/>
</dbReference>
<keyword evidence="1" id="KW-0812">Transmembrane</keyword>
<feature type="transmembrane region" description="Helical" evidence="1">
    <location>
        <begin position="12"/>
        <end position="31"/>
    </location>
</feature>
<evidence type="ECO:0000313" key="3">
    <source>
        <dbReference type="EMBL" id="MPM87385.1"/>
    </source>
</evidence>
<dbReference type="GO" id="GO:0006629">
    <property type="term" value="P:lipid metabolic process"/>
    <property type="evidence" value="ECO:0007669"/>
    <property type="project" value="InterPro"/>
</dbReference>
<dbReference type="Pfam" id="PF03009">
    <property type="entry name" value="GDPD"/>
    <property type="match status" value="1"/>
</dbReference>
<keyword evidence="1" id="KW-1133">Transmembrane helix</keyword>
<gene>
    <name evidence="3" type="ORF">SDC9_134481</name>
</gene>
<organism evidence="3">
    <name type="scientific">bioreactor metagenome</name>
    <dbReference type="NCBI Taxonomy" id="1076179"/>
    <lineage>
        <taxon>unclassified sequences</taxon>
        <taxon>metagenomes</taxon>
        <taxon>ecological metagenomes</taxon>
    </lineage>
</organism>
<keyword evidence="1" id="KW-0472">Membrane</keyword>
<dbReference type="PANTHER" id="PTHR46211:SF1">
    <property type="entry name" value="GLYCEROPHOSPHODIESTER PHOSPHODIESTERASE, CYTOPLASMIC"/>
    <property type="match status" value="1"/>
</dbReference>
<accession>A0A645DDV5</accession>
<dbReference type="PANTHER" id="PTHR46211">
    <property type="entry name" value="GLYCEROPHOSPHORYL DIESTER PHOSPHODIESTERASE"/>
    <property type="match status" value="1"/>
</dbReference>
<dbReference type="Gene3D" id="3.20.20.190">
    <property type="entry name" value="Phosphatidylinositol (PI) phosphodiesterase"/>
    <property type="match status" value="1"/>
</dbReference>
<evidence type="ECO:0000259" key="2">
    <source>
        <dbReference type="PROSITE" id="PS51704"/>
    </source>
</evidence>
<dbReference type="SUPFAM" id="SSF51695">
    <property type="entry name" value="PLC-like phosphodiesterases"/>
    <property type="match status" value="1"/>
</dbReference>
<comment type="caution">
    <text evidence="3">The sequence shown here is derived from an EMBL/GenBank/DDBJ whole genome shotgun (WGS) entry which is preliminary data.</text>
</comment>
<proteinExistence type="predicted"/>
<reference evidence="3" key="1">
    <citation type="submission" date="2019-08" db="EMBL/GenBank/DDBJ databases">
        <authorList>
            <person name="Kucharzyk K."/>
            <person name="Murdoch R.W."/>
            <person name="Higgins S."/>
            <person name="Loffler F."/>
        </authorList>
    </citation>
    <scope>NUCLEOTIDE SEQUENCE</scope>
</reference>
<protein>
    <recommendedName>
        <fullName evidence="2">GP-PDE domain-containing protein</fullName>
    </recommendedName>
</protein>
<dbReference type="AlphaFoldDB" id="A0A645DDV5"/>
<evidence type="ECO:0000256" key="1">
    <source>
        <dbReference type="SAM" id="Phobius"/>
    </source>
</evidence>
<dbReference type="InterPro" id="IPR030395">
    <property type="entry name" value="GP_PDE_dom"/>
</dbReference>